<dbReference type="Gene3D" id="2.40.100.10">
    <property type="entry name" value="Cyclophilin-like"/>
    <property type="match status" value="1"/>
</dbReference>
<evidence type="ECO:0000256" key="3">
    <source>
        <dbReference type="ARBA" id="ARBA00062845"/>
    </source>
</evidence>
<keyword evidence="2 4" id="KW-0413">Isomerase</keyword>
<dbReference type="InterPro" id="IPR024936">
    <property type="entry name" value="Cyclophilin-type_PPIase"/>
</dbReference>
<dbReference type="EC" id="5.2.1.8" evidence="4"/>
<protein>
    <recommendedName>
        <fullName evidence="4">Peptidyl-prolyl cis-trans isomerase</fullName>
        <shortName evidence="4">PPIase</shortName>
        <ecNumber evidence="4">5.2.1.8</ecNumber>
    </recommendedName>
</protein>
<accession>A0A6B2G0T6</accession>
<dbReference type="InterPro" id="IPR020892">
    <property type="entry name" value="Cyclophilin-type_PPIase_CS"/>
</dbReference>
<dbReference type="InterPro" id="IPR044666">
    <property type="entry name" value="Cyclophilin_A-like"/>
</dbReference>
<evidence type="ECO:0000256" key="4">
    <source>
        <dbReference type="RuleBase" id="RU363019"/>
    </source>
</evidence>
<dbReference type="FunFam" id="2.40.100.10:FF:000008">
    <property type="entry name" value="Peptidyl-prolyl cis-trans isomerase"/>
    <property type="match status" value="1"/>
</dbReference>
<proteinExistence type="inferred from homology"/>
<dbReference type="SUPFAM" id="SSF50891">
    <property type="entry name" value="Cyclophilin-like"/>
    <property type="match status" value="1"/>
</dbReference>
<evidence type="ECO:0000256" key="2">
    <source>
        <dbReference type="ARBA" id="ARBA00023235"/>
    </source>
</evidence>
<dbReference type="GO" id="GO:0071013">
    <property type="term" value="C:catalytic step 2 spliceosome"/>
    <property type="evidence" value="ECO:0007669"/>
    <property type="project" value="TreeGrafter"/>
</dbReference>
<evidence type="ECO:0000256" key="1">
    <source>
        <dbReference type="ARBA" id="ARBA00023110"/>
    </source>
</evidence>
<reference evidence="6" key="1">
    <citation type="submission" date="2018-11" db="EMBL/GenBank/DDBJ databases">
        <title>Myxobolus squamalis genome and transcriptome.</title>
        <authorList>
            <person name="Yahalomi D."/>
            <person name="Atkinson S.D."/>
            <person name="Neuhof M."/>
            <person name="Chang E.S."/>
            <person name="Philippe H."/>
            <person name="Cartwright P."/>
            <person name="Bartholomew J.L."/>
            <person name="Huchon D."/>
        </authorList>
    </citation>
    <scope>NUCLEOTIDE SEQUENCE</scope>
    <source>
        <strain evidence="6">71B08</strain>
        <tissue evidence="6">Whole</tissue>
    </source>
</reference>
<comment type="function">
    <text evidence="4">PPIases accelerate the folding of proteins. It catalyzes the cis-trans isomerization of proline imidic peptide bonds in oligopeptides.</text>
</comment>
<dbReference type="AlphaFoldDB" id="A0A6B2G0T6"/>
<comment type="catalytic activity">
    <reaction evidence="4">
        <text>[protein]-peptidylproline (omega=180) = [protein]-peptidylproline (omega=0)</text>
        <dbReference type="Rhea" id="RHEA:16237"/>
        <dbReference type="Rhea" id="RHEA-COMP:10747"/>
        <dbReference type="Rhea" id="RHEA-COMP:10748"/>
        <dbReference type="ChEBI" id="CHEBI:83833"/>
        <dbReference type="ChEBI" id="CHEBI:83834"/>
        <dbReference type="EC" id="5.2.1.8"/>
    </reaction>
</comment>
<sequence>MIVGNLMADNNNELVCLNTSMGAVYVELYWLHAPKTCNNFYELTKRGYYSNTKFHRLIKNFIIQGGDPTGTGKGGSSIYGPLFEDEIHQDLKHVGAGILSMANSGPNTNNSQFFITMGPCQWLDGKNTIFGRVFKGIKNVSKIGMMPTDKDDRLKTDVFIINASIVKQQDIIN</sequence>
<dbReference type="PANTHER" id="PTHR45625:SF4">
    <property type="entry name" value="PEPTIDYLPROLYL ISOMERASE DOMAIN AND WD REPEAT-CONTAINING PROTEIN 1"/>
    <property type="match status" value="1"/>
</dbReference>
<dbReference type="InterPro" id="IPR002130">
    <property type="entry name" value="Cyclophilin-type_PPIase_dom"/>
</dbReference>
<dbReference type="InterPro" id="IPR029000">
    <property type="entry name" value="Cyclophilin-like_dom_sf"/>
</dbReference>
<dbReference type="Pfam" id="PF00160">
    <property type="entry name" value="Pro_isomerase"/>
    <property type="match status" value="1"/>
</dbReference>
<dbReference type="PROSITE" id="PS50072">
    <property type="entry name" value="CSA_PPIASE_2"/>
    <property type="match status" value="1"/>
</dbReference>
<comment type="subunit">
    <text evidence="3">Identified in the spliceosome C complex. Interacts with SNW1/SKIP. Interacts with CDC40/PRP17; this interaction leads to CDC40 isomerization. Interacts with RBM22.</text>
</comment>
<dbReference type="PROSITE" id="PS00170">
    <property type="entry name" value="CSA_PPIASE_1"/>
    <property type="match status" value="1"/>
</dbReference>
<dbReference type="EMBL" id="GHBR01002381">
    <property type="protein sequence ID" value="NDJ97217.1"/>
    <property type="molecule type" value="Transcribed_RNA"/>
</dbReference>
<evidence type="ECO:0000259" key="5">
    <source>
        <dbReference type="PROSITE" id="PS50072"/>
    </source>
</evidence>
<dbReference type="PIRSF" id="PIRSF001467">
    <property type="entry name" value="Peptidylpro_ismrse"/>
    <property type="match status" value="1"/>
</dbReference>
<evidence type="ECO:0000313" key="6">
    <source>
        <dbReference type="EMBL" id="NDJ97217.1"/>
    </source>
</evidence>
<dbReference type="PANTHER" id="PTHR45625">
    <property type="entry name" value="PEPTIDYL-PROLYL CIS-TRANS ISOMERASE-RELATED"/>
    <property type="match status" value="1"/>
</dbReference>
<dbReference type="GO" id="GO:0003755">
    <property type="term" value="F:peptidyl-prolyl cis-trans isomerase activity"/>
    <property type="evidence" value="ECO:0007669"/>
    <property type="project" value="UniProtKB-UniRule"/>
</dbReference>
<dbReference type="PRINTS" id="PR00153">
    <property type="entry name" value="CSAPPISMRASE"/>
</dbReference>
<dbReference type="GO" id="GO:0006457">
    <property type="term" value="P:protein folding"/>
    <property type="evidence" value="ECO:0007669"/>
    <property type="project" value="InterPro"/>
</dbReference>
<name>A0A6B2G0T6_MYXSQ</name>
<comment type="similarity">
    <text evidence="4">Belongs to the cyclophilin-type PPIase family.</text>
</comment>
<feature type="domain" description="PPIase cyclophilin-type" evidence="5">
    <location>
        <begin position="11"/>
        <end position="165"/>
    </location>
</feature>
<organism evidence="6">
    <name type="scientific">Myxobolus squamalis</name>
    <name type="common">Myxosporean</name>
    <dbReference type="NCBI Taxonomy" id="59785"/>
    <lineage>
        <taxon>Eukaryota</taxon>
        <taxon>Metazoa</taxon>
        <taxon>Cnidaria</taxon>
        <taxon>Myxozoa</taxon>
        <taxon>Myxosporea</taxon>
        <taxon>Bivalvulida</taxon>
        <taxon>Platysporina</taxon>
        <taxon>Myxobolidae</taxon>
        <taxon>Myxobolus</taxon>
    </lineage>
</organism>
<keyword evidence="1 4" id="KW-0697">Rotamase</keyword>